<feature type="signal peptide" evidence="2">
    <location>
        <begin position="1"/>
        <end position="24"/>
    </location>
</feature>
<dbReference type="KEGG" id="sfer:NCTC12278_01046"/>
<keyword evidence="5" id="KW-1185">Reference proteome</keyword>
<dbReference type="Gene3D" id="3.40.190.10">
    <property type="entry name" value="Periplasmic binding protein-like II"/>
    <property type="match status" value="2"/>
</dbReference>
<organism evidence="4 5">
    <name type="scientific">Streptococcus ferus</name>
    <dbReference type="NCBI Taxonomy" id="1345"/>
    <lineage>
        <taxon>Bacteria</taxon>
        <taxon>Bacillati</taxon>
        <taxon>Bacillota</taxon>
        <taxon>Bacilli</taxon>
        <taxon>Lactobacillales</taxon>
        <taxon>Streptococcaceae</taxon>
        <taxon>Streptococcus</taxon>
    </lineage>
</organism>
<dbReference type="Pfam" id="PF00497">
    <property type="entry name" value="SBP_bac_3"/>
    <property type="match status" value="1"/>
</dbReference>
<sequence length="282" mass="31683">MKKILLLKGFSLVSLLLLTVIALGASKTETVLADKKTVTITAATGGEPKPFTYVNSKNQLTGHNIELLKAIFKKLPQYKLKIEKAKFESIFSGLSSDRYQIGVNNFAKNAEREKNYLFTDPIFKNSYVVVYPKESQLAKTVKSWSDLEGLSTVGATGVNTTTAIEAYNKANPNHKIDFNYSAEDLASQLRSIENGKYDFLLMDKPMFDYYQKEFHFDLEAKAVSGTLKKELLPEPYSYLIVSKDNDALVKDINKALKEVVDEGTSKKINLKYFGTDYSPTYD</sequence>
<dbReference type="PANTHER" id="PTHR35936:SF19">
    <property type="entry name" value="AMINO-ACID-BINDING PROTEIN YXEM-RELATED"/>
    <property type="match status" value="1"/>
</dbReference>
<evidence type="ECO:0000313" key="4">
    <source>
        <dbReference type="EMBL" id="SQF40476.1"/>
    </source>
</evidence>
<dbReference type="SUPFAM" id="SSF53850">
    <property type="entry name" value="Periplasmic binding protein-like II"/>
    <property type="match status" value="1"/>
</dbReference>
<evidence type="ECO:0000256" key="1">
    <source>
        <dbReference type="ARBA" id="ARBA00022729"/>
    </source>
</evidence>
<dbReference type="PANTHER" id="PTHR35936">
    <property type="entry name" value="MEMBRANE-BOUND LYTIC MUREIN TRANSGLYCOSYLASE F"/>
    <property type="match status" value="1"/>
</dbReference>
<dbReference type="AlphaFoldDB" id="A0A2X3W824"/>
<gene>
    <name evidence="4" type="primary">tcyJ_2</name>
    <name evidence="4" type="ORF">NCTC12278_01046</name>
</gene>
<dbReference type="STRING" id="1123303.GCA_000372425_00573"/>
<reference evidence="4 5" key="1">
    <citation type="submission" date="2018-06" db="EMBL/GenBank/DDBJ databases">
        <authorList>
            <consortium name="Pathogen Informatics"/>
            <person name="Doyle S."/>
        </authorList>
    </citation>
    <scope>NUCLEOTIDE SEQUENCE [LARGE SCALE GENOMIC DNA]</scope>
    <source>
        <strain evidence="4 5">NCTC12278</strain>
    </source>
</reference>
<protein>
    <submittedName>
        <fullName evidence="4">Polar amino acid transport system substrate-binding protein</fullName>
    </submittedName>
</protein>
<dbReference type="OrthoDB" id="8613538at2"/>
<dbReference type="EMBL" id="LS483343">
    <property type="protein sequence ID" value="SQF40476.1"/>
    <property type="molecule type" value="Genomic_DNA"/>
</dbReference>
<dbReference type="RefSeq" id="WP_018029902.1">
    <property type="nucleotide sequence ID" value="NZ_LS483343.1"/>
</dbReference>
<evidence type="ECO:0000259" key="3">
    <source>
        <dbReference type="SMART" id="SM00062"/>
    </source>
</evidence>
<name>A0A2X3W824_9STRE</name>
<dbReference type="SMART" id="SM00062">
    <property type="entry name" value="PBPb"/>
    <property type="match status" value="1"/>
</dbReference>
<proteinExistence type="predicted"/>
<keyword evidence="1 2" id="KW-0732">Signal</keyword>
<dbReference type="Proteomes" id="UP000249495">
    <property type="component" value="Chromosome 1"/>
</dbReference>
<evidence type="ECO:0000256" key="2">
    <source>
        <dbReference type="SAM" id="SignalP"/>
    </source>
</evidence>
<dbReference type="InterPro" id="IPR001638">
    <property type="entry name" value="Solute-binding_3/MltF_N"/>
</dbReference>
<feature type="domain" description="Solute-binding protein family 3/N-terminal" evidence="3">
    <location>
        <begin position="39"/>
        <end position="276"/>
    </location>
</feature>
<accession>A0A2X3W824</accession>
<feature type="chain" id="PRO_5038906626" evidence="2">
    <location>
        <begin position="25"/>
        <end position="282"/>
    </location>
</feature>
<evidence type="ECO:0000313" key="5">
    <source>
        <dbReference type="Proteomes" id="UP000249495"/>
    </source>
</evidence>